<protein>
    <submittedName>
        <fullName evidence="2">RNase H1/viroplasmin domain-containing protein</fullName>
    </submittedName>
</protein>
<keyword evidence="3" id="KW-1185">Reference proteome</keyword>
<proteinExistence type="predicted"/>
<dbReference type="EMBL" id="JAPFQO010000011">
    <property type="protein sequence ID" value="MCX2741465.1"/>
    <property type="molecule type" value="Genomic_DNA"/>
</dbReference>
<accession>A0ABT3RIT3</accession>
<dbReference type="Proteomes" id="UP001207228">
    <property type="component" value="Unassembled WGS sequence"/>
</dbReference>
<comment type="caution">
    <text evidence="2">The sequence shown here is derived from an EMBL/GenBank/DDBJ whole genome shotgun (WGS) entry which is preliminary data.</text>
</comment>
<reference evidence="2 3" key="1">
    <citation type="submission" date="2022-11" db="EMBL/GenBank/DDBJ databases">
        <title>The characterization of three novel Bacteroidetes species and genomic analysis of their roles in tidal elemental geochemical cycles.</title>
        <authorList>
            <person name="Ma K.-J."/>
        </authorList>
    </citation>
    <scope>NUCLEOTIDE SEQUENCE [LARGE SCALE GENOMIC DNA]</scope>
    <source>
        <strain evidence="2 3">M82</strain>
    </source>
</reference>
<dbReference type="InterPro" id="IPR011320">
    <property type="entry name" value="RNase_H1_N"/>
</dbReference>
<organism evidence="2 3">
    <name type="scientific">Pontibacter anaerobius</name>
    <dbReference type="NCBI Taxonomy" id="2993940"/>
    <lineage>
        <taxon>Bacteria</taxon>
        <taxon>Pseudomonadati</taxon>
        <taxon>Bacteroidota</taxon>
        <taxon>Cytophagia</taxon>
        <taxon>Cytophagales</taxon>
        <taxon>Hymenobacteraceae</taxon>
        <taxon>Pontibacter</taxon>
    </lineage>
</organism>
<dbReference type="InterPro" id="IPR037056">
    <property type="entry name" value="RNase_H1_N_sf"/>
</dbReference>
<gene>
    <name evidence="2" type="ORF">OO017_16010</name>
</gene>
<dbReference type="Gene3D" id="3.40.970.10">
    <property type="entry name" value="Ribonuclease H1, N-terminal domain"/>
    <property type="match status" value="1"/>
</dbReference>
<dbReference type="SUPFAM" id="SSF55658">
    <property type="entry name" value="L9 N-domain-like"/>
    <property type="match status" value="1"/>
</dbReference>
<sequence length="68" mass="7967">MSKKKNFYYVVWIGRTPGIYDNWFDCEAQVKGYSGAIYKSFPSYWEAKKAYEAGIPKKEEPPKSTKLF</sequence>
<name>A0ABT3RIT3_9BACT</name>
<evidence type="ECO:0000313" key="3">
    <source>
        <dbReference type="Proteomes" id="UP001207228"/>
    </source>
</evidence>
<dbReference type="InterPro" id="IPR009027">
    <property type="entry name" value="Ribosomal_bL9/RNase_H1_N"/>
</dbReference>
<evidence type="ECO:0000313" key="2">
    <source>
        <dbReference type="EMBL" id="MCX2741465.1"/>
    </source>
</evidence>
<dbReference type="Pfam" id="PF01693">
    <property type="entry name" value="Cauli_VI"/>
    <property type="match status" value="1"/>
</dbReference>
<feature type="domain" description="Ribonuclease H1 N-terminal" evidence="1">
    <location>
        <begin position="8"/>
        <end position="49"/>
    </location>
</feature>
<evidence type="ECO:0000259" key="1">
    <source>
        <dbReference type="Pfam" id="PF01693"/>
    </source>
</evidence>
<dbReference type="RefSeq" id="WP_266053683.1">
    <property type="nucleotide sequence ID" value="NZ_JAPFQO010000011.1"/>
</dbReference>